<sequence>MTDELRRQDLDRLRGARVLVAGGGMSGRATLAPLSDLGATVTVTDRDPQALARCRELGADTVDLDDLVADASSLHEYALVVTSPGFAPDAPLLSHAAGAAVPIWGDIELSWRIDRAEIYGPPRRWLVVTGTNGKTTTTTMLQSILEAAGLASVACGNIGLPVLDALRRADPRADVLAVELSSFQLHWAPSVRPEAGVILNIAEDHLDWHGGMAGYIDAKARALSGTVGVLGLDDPIAGGLRDRSRAVVTVGFTLGYPQPGELGISGDVLVDRAFADSAVLASVVDVTPAGPAGLSDALAAAALARAIDVPASAVHDGLRRHRVGPHRAAPVGTVGGVEYVDDSKATNPHAARTSLLAHDRVVWVAGGLLKGAHVDDLVAEVAPRLAGVVLLGRDADRIADALARHAPEVPMVLLDTRDDGQMSTSEPRTAPAAARRVALPGADGPAAMRVAVREAASLATAGDTVLLAPAAASLDMFADYAQRGRAFAAAVEELRGGGTGQ</sequence>
<dbReference type="Gene3D" id="3.40.1190.10">
    <property type="entry name" value="Mur-like, catalytic domain"/>
    <property type="match status" value="1"/>
</dbReference>
<keyword evidence="5 9" id="KW-0132">Cell division</keyword>
<comment type="catalytic activity">
    <reaction evidence="9 10">
        <text>UDP-N-acetyl-alpha-D-muramoyl-L-alanine + D-glutamate + ATP = UDP-N-acetyl-alpha-D-muramoyl-L-alanyl-D-glutamate + ADP + phosphate + H(+)</text>
        <dbReference type="Rhea" id="RHEA:16429"/>
        <dbReference type="ChEBI" id="CHEBI:15378"/>
        <dbReference type="ChEBI" id="CHEBI:29986"/>
        <dbReference type="ChEBI" id="CHEBI:30616"/>
        <dbReference type="ChEBI" id="CHEBI:43474"/>
        <dbReference type="ChEBI" id="CHEBI:83898"/>
        <dbReference type="ChEBI" id="CHEBI:83900"/>
        <dbReference type="ChEBI" id="CHEBI:456216"/>
        <dbReference type="EC" id="6.3.2.9"/>
    </reaction>
</comment>
<dbReference type="GO" id="GO:0004326">
    <property type="term" value="F:tetrahydrofolylpolyglutamate synthase activity"/>
    <property type="evidence" value="ECO:0007669"/>
    <property type="project" value="InterPro"/>
</dbReference>
<dbReference type="Gene3D" id="3.90.190.20">
    <property type="entry name" value="Mur ligase, C-terminal domain"/>
    <property type="match status" value="1"/>
</dbReference>
<keyword evidence="6 9" id="KW-0547">Nucleotide-binding</keyword>
<evidence type="ECO:0000313" key="15">
    <source>
        <dbReference type="EMBL" id="UYF96704.1"/>
    </source>
</evidence>
<dbReference type="Pfam" id="PF08245">
    <property type="entry name" value="Mur_ligase_M"/>
    <property type="match status" value="1"/>
</dbReference>
<name>A0A059MPE3_9NOCA</name>
<dbReference type="AlphaFoldDB" id="A0A059MPE3"/>
<dbReference type="Proteomes" id="UP001163947">
    <property type="component" value="Chromosome"/>
</dbReference>
<evidence type="ECO:0000256" key="8">
    <source>
        <dbReference type="ARBA" id="ARBA00023306"/>
    </source>
</evidence>
<dbReference type="GO" id="GO:0005524">
    <property type="term" value="F:ATP binding"/>
    <property type="evidence" value="ECO:0007669"/>
    <property type="project" value="UniProtKB-UniRule"/>
</dbReference>
<proteinExistence type="inferred from homology"/>
<dbReference type="GO" id="GO:0008360">
    <property type="term" value="P:regulation of cell shape"/>
    <property type="evidence" value="ECO:0007669"/>
    <property type="project" value="UniProtKB-KW"/>
</dbReference>
<dbReference type="EMBL" id="BLAH01000113">
    <property type="protein sequence ID" value="GES39350.1"/>
    <property type="molecule type" value="Genomic_DNA"/>
</dbReference>
<feature type="domain" description="Alanine dehydrogenase/pyridine nucleotide transhydrogenase NAD(H)-binding" evidence="11">
    <location>
        <begin position="14"/>
        <end position="67"/>
    </location>
</feature>
<dbReference type="InterPro" id="IPR013221">
    <property type="entry name" value="Mur_ligase_cen"/>
</dbReference>
<dbReference type="InterPro" id="IPR005762">
    <property type="entry name" value="MurD"/>
</dbReference>
<evidence type="ECO:0000313" key="14">
    <source>
        <dbReference type="EMBL" id="GES39350.1"/>
    </source>
</evidence>
<keyword evidence="9 10" id="KW-0133">Cell shape</keyword>
<accession>A0A0F6Y9Y0</accession>
<feature type="domain" description="Mur ligase C-terminal" evidence="12">
    <location>
        <begin position="326"/>
        <end position="470"/>
    </location>
</feature>
<evidence type="ECO:0000256" key="10">
    <source>
        <dbReference type="RuleBase" id="RU003664"/>
    </source>
</evidence>
<dbReference type="EC" id="6.3.2.9" evidence="9 10"/>
<reference evidence="14 16" key="1">
    <citation type="journal article" date="2018" name="Biodegradation">
        <title>1,4-Dioxane degradation characteristics of Rhodococcus aetherivorans JCM 14343.</title>
        <authorList>
            <person name="Inoue D."/>
            <person name="Tsunoda T."/>
            <person name="Yamamoto N."/>
            <person name="Ike M."/>
            <person name="Sei K."/>
        </authorList>
    </citation>
    <scope>NUCLEOTIDE SEQUENCE [LARGE SCALE GENOMIC DNA]</scope>
    <source>
        <strain evidence="14 16">JCM 14343</strain>
    </source>
</reference>
<dbReference type="KEGG" id="rav:AAT18_15360"/>
<dbReference type="Pfam" id="PF02875">
    <property type="entry name" value="Mur_ligase_C"/>
    <property type="match status" value="1"/>
</dbReference>
<evidence type="ECO:0000256" key="5">
    <source>
        <dbReference type="ARBA" id="ARBA00022618"/>
    </source>
</evidence>
<dbReference type="Pfam" id="PF01262">
    <property type="entry name" value="AlaDh_PNT_C"/>
    <property type="match status" value="1"/>
</dbReference>
<dbReference type="NCBIfam" id="TIGR01087">
    <property type="entry name" value="murD"/>
    <property type="match status" value="1"/>
</dbReference>
<evidence type="ECO:0000259" key="13">
    <source>
        <dbReference type="Pfam" id="PF08245"/>
    </source>
</evidence>
<dbReference type="SUPFAM" id="SSF51984">
    <property type="entry name" value="MurCD N-terminal domain"/>
    <property type="match status" value="1"/>
</dbReference>
<evidence type="ECO:0000259" key="12">
    <source>
        <dbReference type="Pfam" id="PF02875"/>
    </source>
</evidence>
<dbReference type="GO" id="GO:0009252">
    <property type="term" value="P:peptidoglycan biosynthetic process"/>
    <property type="evidence" value="ECO:0007669"/>
    <property type="project" value="UniProtKB-UniRule"/>
</dbReference>
<dbReference type="GO" id="GO:0008764">
    <property type="term" value="F:UDP-N-acetylmuramoylalanine-D-glutamate ligase activity"/>
    <property type="evidence" value="ECO:0007669"/>
    <property type="project" value="UniProtKB-UniRule"/>
</dbReference>
<evidence type="ECO:0000256" key="3">
    <source>
        <dbReference type="ARBA" id="ARBA00022490"/>
    </source>
</evidence>
<evidence type="ECO:0000256" key="7">
    <source>
        <dbReference type="ARBA" id="ARBA00022840"/>
    </source>
</evidence>
<keyword evidence="9 10" id="KW-0573">Peptidoglycan synthesis</keyword>
<dbReference type="Gene3D" id="3.40.50.720">
    <property type="entry name" value="NAD(P)-binding Rossmann-like Domain"/>
    <property type="match status" value="1"/>
</dbReference>
<keyword evidence="16" id="KW-1185">Reference proteome</keyword>
<comment type="function">
    <text evidence="9 10">Cell wall formation. Catalyzes the addition of glutamate to the nucleotide precursor UDP-N-acetylmuramoyl-L-alanine (UMA).</text>
</comment>
<dbReference type="InterPro" id="IPR018109">
    <property type="entry name" value="Folylpolyglutamate_synth_CS"/>
</dbReference>
<evidence type="ECO:0000259" key="11">
    <source>
        <dbReference type="Pfam" id="PF01262"/>
    </source>
</evidence>
<dbReference type="RefSeq" id="WP_029544179.1">
    <property type="nucleotide sequence ID" value="NZ_BAAAYP010000024.1"/>
</dbReference>
<dbReference type="GO" id="GO:0051301">
    <property type="term" value="P:cell division"/>
    <property type="evidence" value="ECO:0007669"/>
    <property type="project" value="UniProtKB-KW"/>
</dbReference>
<evidence type="ECO:0000256" key="1">
    <source>
        <dbReference type="ARBA" id="ARBA00004496"/>
    </source>
</evidence>
<dbReference type="PROSITE" id="PS01011">
    <property type="entry name" value="FOLYLPOLYGLU_SYNT_1"/>
    <property type="match status" value="1"/>
</dbReference>
<dbReference type="PANTHER" id="PTHR43692">
    <property type="entry name" value="UDP-N-ACETYLMURAMOYLALANINE--D-GLUTAMATE LIGASE"/>
    <property type="match status" value="1"/>
</dbReference>
<evidence type="ECO:0000256" key="9">
    <source>
        <dbReference type="HAMAP-Rule" id="MF_00639"/>
    </source>
</evidence>
<dbReference type="PANTHER" id="PTHR43692:SF1">
    <property type="entry name" value="UDP-N-ACETYLMURAMOYLALANINE--D-GLUTAMATE LIGASE"/>
    <property type="match status" value="1"/>
</dbReference>
<dbReference type="InterPro" id="IPR036565">
    <property type="entry name" value="Mur-like_cat_sf"/>
</dbReference>
<dbReference type="GO" id="GO:0071555">
    <property type="term" value="P:cell wall organization"/>
    <property type="evidence" value="ECO:0007669"/>
    <property type="project" value="UniProtKB-KW"/>
</dbReference>
<keyword evidence="7 9" id="KW-0067">ATP-binding</keyword>
<feature type="domain" description="Mur ligase central" evidence="13">
    <location>
        <begin position="128"/>
        <end position="251"/>
    </location>
</feature>
<protein>
    <recommendedName>
        <fullName evidence="9 10">UDP-N-acetylmuramoylalanine--D-glutamate ligase</fullName>
        <ecNumber evidence="9 10">6.3.2.9</ecNumber>
    </recommendedName>
    <alternativeName>
        <fullName evidence="9">D-glutamic acid-adding enzyme</fullName>
    </alternativeName>
    <alternativeName>
        <fullName evidence="9">UDP-N-acetylmuramoyl-L-alanyl-D-glutamate synthetase</fullName>
    </alternativeName>
</protein>
<comment type="similarity">
    <text evidence="9">Belongs to the MurCDEF family.</text>
</comment>
<evidence type="ECO:0000313" key="17">
    <source>
        <dbReference type="Proteomes" id="UP001163947"/>
    </source>
</evidence>
<reference evidence="14" key="2">
    <citation type="submission" date="2019-10" db="EMBL/GenBank/DDBJ databases">
        <title>Draft genome sequence of Rhodococcus aetherivorans JCM 14343.</title>
        <authorList>
            <person name="Inoue D."/>
            <person name="Nakazawa M."/>
            <person name="Yamamoto N."/>
            <person name="Sei K."/>
            <person name="Ike M."/>
        </authorList>
    </citation>
    <scope>NUCLEOTIDE SEQUENCE</scope>
    <source>
        <strain evidence="14">JCM 14343</strain>
    </source>
</reference>
<reference evidence="15" key="3">
    <citation type="submission" date="2022-09" db="EMBL/GenBank/DDBJ databases">
        <title>The genome sequence of Rhodococcus aetherivorans N1.</title>
        <authorList>
            <person name="Jiang W."/>
        </authorList>
    </citation>
    <scope>NUCLEOTIDE SEQUENCE</scope>
    <source>
        <strain evidence="15">N1</strain>
    </source>
</reference>
<gene>
    <name evidence="9 15" type="primary">murD</name>
    <name evidence="15" type="ORF">OCS65_13560</name>
    <name evidence="14" type="ORF">RAJCM14343_4618</name>
</gene>
<organism evidence="15 17">
    <name type="scientific">Rhodococcus aetherivorans</name>
    <dbReference type="NCBI Taxonomy" id="191292"/>
    <lineage>
        <taxon>Bacteria</taxon>
        <taxon>Bacillati</taxon>
        <taxon>Actinomycetota</taxon>
        <taxon>Actinomycetes</taxon>
        <taxon>Mycobacteriales</taxon>
        <taxon>Nocardiaceae</taxon>
        <taxon>Rhodococcus</taxon>
    </lineage>
</organism>
<keyword evidence="3 9" id="KW-0963">Cytoplasm</keyword>
<evidence type="ECO:0000256" key="4">
    <source>
        <dbReference type="ARBA" id="ARBA00022598"/>
    </source>
</evidence>
<accession>A0A059MPE3</accession>
<dbReference type="EMBL" id="CP106982">
    <property type="protein sequence ID" value="UYF96704.1"/>
    <property type="molecule type" value="Genomic_DNA"/>
</dbReference>
<dbReference type="InterPro" id="IPR004101">
    <property type="entry name" value="Mur_ligase_C"/>
</dbReference>
<comment type="subcellular location">
    <subcellularLocation>
        <location evidence="1 9 10">Cytoplasm</location>
    </subcellularLocation>
</comment>
<keyword evidence="4 9" id="KW-0436">Ligase</keyword>
<evidence type="ECO:0000256" key="2">
    <source>
        <dbReference type="ARBA" id="ARBA00004752"/>
    </source>
</evidence>
<evidence type="ECO:0000256" key="6">
    <source>
        <dbReference type="ARBA" id="ARBA00022741"/>
    </source>
</evidence>
<dbReference type="GeneID" id="83621463"/>
<dbReference type="InterPro" id="IPR007698">
    <property type="entry name" value="AlaDH/PNT_NAD(H)-bd"/>
</dbReference>
<evidence type="ECO:0000313" key="16">
    <source>
        <dbReference type="Proteomes" id="UP000325466"/>
    </source>
</evidence>
<keyword evidence="9 10" id="KW-0961">Cell wall biogenesis/degradation</keyword>
<dbReference type="GO" id="GO:0005737">
    <property type="term" value="C:cytoplasm"/>
    <property type="evidence" value="ECO:0007669"/>
    <property type="project" value="UniProtKB-SubCell"/>
</dbReference>
<feature type="binding site" evidence="9">
    <location>
        <begin position="130"/>
        <end position="136"/>
    </location>
    <ligand>
        <name>ATP</name>
        <dbReference type="ChEBI" id="CHEBI:30616"/>
    </ligand>
</feature>
<dbReference type="Proteomes" id="UP000325466">
    <property type="component" value="Unassembled WGS sequence"/>
</dbReference>
<comment type="pathway">
    <text evidence="2 9 10">Cell wall biogenesis; peptidoglycan biosynthesis.</text>
</comment>
<dbReference type="HAMAP" id="MF_00639">
    <property type="entry name" value="MurD"/>
    <property type="match status" value="1"/>
</dbReference>
<dbReference type="InterPro" id="IPR036615">
    <property type="entry name" value="Mur_ligase_C_dom_sf"/>
</dbReference>
<keyword evidence="8 9" id="KW-0131">Cell cycle</keyword>
<dbReference type="SUPFAM" id="SSF53623">
    <property type="entry name" value="MurD-like peptide ligases, catalytic domain"/>
    <property type="match status" value="1"/>
</dbReference>
<dbReference type="SUPFAM" id="SSF53244">
    <property type="entry name" value="MurD-like peptide ligases, peptide-binding domain"/>
    <property type="match status" value="1"/>
</dbReference>